<organism evidence="5">
    <name type="scientific">freshwater metagenome</name>
    <dbReference type="NCBI Taxonomy" id="449393"/>
    <lineage>
        <taxon>unclassified sequences</taxon>
        <taxon>metagenomes</taxon>
        <taxon>ecological metagenomes</taxon>
    </lineage>
</organism>
<reference evidence="5" key="1">
    <citation type="submission" date="2020-05" db="EMBL/GenBank/DDBJ databases">
        <authorList>
            <person name="Chiriac C."/>
            <person name="Salcher M."/>
            <person name="Ghai R."/>
            <person name="Kavagutti S V."/>
        </authorList>
    </citation>
    <scope>NUCLEOTIDE SEQUENCE</scope>
</reference>
<evidence type="ECO:0000313" key="5">
    <source>
        <dbReference type="EMBL" id="CAB5049590.1"/>
    </source>
</evidence>
<dbReference type="Gene3D" id="3.40.50.1580">
    <property type="entry name" value="Nucleoside phosphorylase domain"/>
    <property type="match status" value="1"/>
</dbReference>
<accession>A0A6J7T9J8</accession>
<dbReference type="GO" id="GO:0004731">
    <property type="term" value="F:purine-nucleoside phosphorylase activity"/>
    <property type="evidence" value="ECO:0007669"/>
    <property type="project" value="InterPro"/>
</dbReference>
<dbReference type="Pfam" id="PF01048">
    <property type="entry name" value="PNP_UDP_1"/>
    <property type="match status" value="1"/>
</dbReference>
<dbReference type="SUPFAM" id="SSF53167">
    <property type="entry name" value="Purine and uridine phosphorylases"/>
    <property type="match status" value="1"/>
</dbReference>
<comment type="similarity">
    <text evidence="1">Belongs to the PNP/UDP phosphorylase family.</text>
</comment>
<evidence type="ECO:0000256" key="2">
    <source>
        <dbReference type="ARBA" id="ARBA00022676"/>
    </source>
</evidence>
<protein>
    <submittedName>
        <fullName evidence="5">Unannotated protein</fullName>
    </submittedName>
</protein>
<proteinExistence type="inferred from homology"/>
<feature type="domain" description="Nucleoside phosphorylase" evidence="4">
    <location>
        <begin position="15"/>
        <end position="222"/>
    </location>
</feature>
<dbReference type="EMBL" id="CAFBQF010000036">
    <property type="protein sequence ID" value="CAB5049590.1"/>
    <property type="molecule type" value="Genomic_DNA"/>
</dbReference>
<evidence type="ECO:0000256" key="1">
    <source>
        <dbReference type="ARBA" id="ARBA00010456"/>
    </source>
</evidence>
<dbReference type="InterPro" id="IPR035994">
    <property type="entry name" value="Nucleoside_phosphorylase_sf"/>
</dbReference>
<sequence>MSMTIAAAPGEVAERILLPGDPMRAKWIAENFLTDAQQFNAIRAMYGFTGMYQGVRVSVMGSGMGAPSMSLYLHELFMDYKVQVAIRIGTCGAIQDAVNVGDIILPMTASTDSGINRRTTNGLDFSPPADFALLRHAHSLAVKVPVHVGGVASMDMFYDATDSTDRLREHGVLALEMETSALYSLAARKNRRALSILTVTDHLNTHESMSAEARERTLNDMVELSLQTIVAGQD</sequence>
<dbReference type="GO" id="GO:0006152">
    <property type="term" value="P:purine nucleoside catabolic process"/>
    <property type="evidence" value="ECO:0007669"/>
    <property type="project" value="TreeGrafter"/>
</dbReference>
<dbReference type="AlphaFoldDB" id="A0A6J7T9J8"/>
<dbReference type="NCBIfam" id="TIGR00107">
    <property type="entry name" value="deoD"/>
    <property type="match status" value="1"/>
</dbReference>
<dbReference type="PROSITE" id="PS01232">
    <property type="entry name" value="PNP_UDP_1"/>
    <property type="match status" value="1"/>
</dbReference>
<keyword evidence="2" id="KW-0328">Glycosyltransferase</keyword>
<dbReference type="NCBIfam" id="NF004489">
    <property type="entry name" value="PRK05819.1"/>
    <property type="match status" value="1"/>
</dbReference>
<keyword evidence="3" id="KW-0808">Transferase</keyword>
<evidence type="ECO:0000256" key="3">
    <source>
        <dbReference type="ARBA" id="ARBA00022679"/>
    </source>
</evidence>
<name>A0A6J7T9J8_9ZZZZ</name>
<dbReference type="PANTHER" id="PTHR43691">
    <property type="entry name" value="URIDINE PHOSPHORYLASE"/>
    <property type="match status" value="1"/>
</dbReference>
<dbReference type="PANTHER" id="PTHR43691:SF11">
    <property type="entry name" value="FI09636P-RELATED"/>
    <property type="match status" value="1"/>
</dbReference>
<dbReference type="GO" id="GO:0005829">
    <property type="term" value="C:cytosol"/>
    <property type="evidence" value="ECO:0007669"/>
    <property type="project" value="TreeGrafter"/>
</dbReference>
<dbReference type="InterPro" id="IPR000845">
    <property type="entry name" value="Nucleoside_phosphorylase_d"/>
</dbReference>
<gene>
    <name evidence="5" type="ORF">UFOPK4295_00813</name>
</gene>
<dbReference type="CDD" id="cd09006">
    <property type="entry name" value="PNP_EcPNPI-like"/>
    <property type="match status" value="1"/>
</dbReference>
<dbReference type="InterPro" id="IPR018016">
    <property type="entry name" value="Nucleoside_phosphorylase_CS"/>
</dbReference>
<dbReference type="InterPro" id="IPR004402">
    <property type="entry name" value="DeoD-type"/>
</dbReference>
<evidence type="ECO:0000259" key="4">
    <source>
        <dbReference type="Pfam" id="PF01048"/>
    </source>
</evidence>
<dbReference type="HAMAP" id="MF_01627">
    <property type="entry name" value="Pur_nucleosid_phosp"/>
    <property type="match status" value="1"/>
</dbReference>